<dbReference type="OrthoDB" id="6768573at2759"/>
<evidence type="ECO:0000313" key="3">
    <source>
        <dbReference type="Proteomes" id="UP000652761"/>
    </source>
</evidence>
<organism evidence="2 3">
    <name type="scientific">Colocasia esculenta</name>
    <name type="common">Wild taro</name>
    <name type="synonym">Arum esculentum</name>
    <dbReference type="NCBI Taxonomy" id="4460"/>
    <lineage>
        <taxon>Eukaryota</taxon>
        <taxon>Viridiplantae</taxon>
        <taxon>Streptophyta</taxon>
        <taxon>Embryophyta</taxon>
        <taxon>Tracheophyta</taxon>
        <taxon>Spermatophyta</taxon>
        <taxon>Magnoliopsida</taxon>
        <taxon>Liliopsida</taxon>
        <taxon>Araceae</taxon>
        <taxon>Aroideae</taxon>
        <taxon>Colocasieae</taxon>
        <taxon>Colocasia</taxon>
    </lineage>
</organism>
<gene>
    <name evidence="2" type="ORF">Taro_047819</name>
</gene>
<evidence type="ECO:0000313" key="2">
    <source>
        <dbReference type="EMBL" id="MQM14884.1"/>
    </source>
</evidence>
<sequence length="271" mass="28007">MFQMMKWSPLSAQSTEAKEIGVVKIELQEMRSELGSLKQLMTNLSDIVRVQLSSPALPAPTQPIPKEFGLSEAIKEVGPSGPVVEESGPSGPIIEEVIRPPKPSEEEVRPSGQSVEEPMPSGPLESMAELAGSQAPVEVAAVPPEPPVPSSLQTPAPSSPPTSFSAPPAPVPSKKPLPKHISSPTPFPTTSSSSPTSSPAIPPSPTFEAPPASSLVGPSSAGPSSAGPSAPPPPTSFSSLHPPTPPSFITIILEGSSVQGHIIQDIKDEFE</sequence>
<feature type="compositionally biased region" description="Basic and acidic residues" evidence="1">
    <location>
        <begin position="96"/>
        <end position="109"/>
    </location>
</feature>
<feature type="compositionally biased region" description="Low complexity" evidence="1">
    <location>
        <begin position="182"/>
        <end position="199"/>
    </location>
</feature>
<name>A0A843X7G9_COLES</name>
<keyword evidence="3" id="KW-1185">Reference proteome</keyword>
<protein>
    <submittedName>
        <fullName evidence="2">Uncharacterized protein</fullName>
    </submittedName>
</protein>
<dbReference type="AlphaFoldDB" id="A0A843X7G9"/>
<accession>A0A843X7G9</accession>
<feature type="region of interest" description="Disordered" evidence="1">
    <location>
        <begin position="78"/>
        <end position="249"/>
    </location>
</feature>
<dbReference type="Proteomes" id="UP000652761">
    <property type="component" value="Unassembled WGS sequence"/>
</dbReference>
<dbReference type="EMBL" id="NMUH01006274">
    <property type="protein sequence ID" value="MQM14884.1"/>
    <property type="molecule type" value="Genomic_DNA"/>
</dbReference>
<feature type="compositionally biased region" description="Low complexity" evidence="1">
    <location>
        <begin position="209"/>
        <end position="228"/>
    </location>
</feature>
<reference evidence="2" key="1">
    <citation type="submission" date="2017-07" db="EMBL/GenBank/DDBJ databases">
        <title>Taro Niue Genome Assembly and Annotation.</title>
        <authorList>
            <person name="Atibalentja N."/>
            <person name="Keating K."/>
            <person name="Fields C.J."/>
        </authorList>
    </citation>
    <scope>NUCLEOTIDE SEQUENCE</scope>
    <source>
        <strain evidence="2">Niue_2</strain>
        <tissue evidence="2">Leaf</tissue>
    </source>
</reference>
<feature type="compositionally biased region" description="Low complexity" evidence="1">
    <location>
        <begin position="150"/>
        <end position="166"/>
    </location>
</feature>
<proteinExistence type="predicted"/>
<comment type="caution">
    <text evidence="2">The sequence shown here is derived from an EMBL/GenBank/DDBJ whole genome shotgun (WGS) entry which is preliminary data.</text>
</comment>
<evidence type="ECO:0000256" key="1">
    <source>
        <dbReference type="SAM" id="MobiDB-lite"/>
    </source>
</evidence>